<protein>
    <submittedName>
        <fullName evidence="11">Aldehyde ferredoxin oxidoreductase</fullName>
    </submittedName>
</protein>
<evidence type="ECO:0000256" key="2">
    <source>
        <dbReference type="ARBA" id="ARBA00011032"/>
    </source>
</evidence>
<dbReference type="KEGG" id="cmic:caldi_02760"/>
<evidence type="ECO:0000313" key="11">
    <source>
        <dbReference type="EMBL" id="BDG59186.1"/>
    </source>
</evidence>
<dbReference type="Gene3D" id="3.60.9.10">
    <property type="entry name" value="Aldehyde ferredoxin oxidoreductase, N-terminal domain"/>
    <property type="match status" value="1"/>
</dbReference>
<feature type="compositionally biased region" description="Low complexity" evidence="9">
    <location>
        <begin position="67"/>
        <end position="77"/>
    </location>
</feature>
<feature type="region of interest" description="Disordered" evidence="9">
    <location>
        <begin position="67"/>
        <end position="88"/>
    </location>
</feature>
<comment type="similarity">
    <text evidence="2">Belongs to the AOR/FOR family.</text>
</comment>
<keyword evidence="7" id="KW-0411">Iron-sulfur</keyword>
<dbReference type="Pfam" id="PF02730">
    <property type="entry name" value="AFOR_N"/>
    <property type="match status" value="1"/>
</dbReference>
<dbReference type="SUPFAM" id="SSF56228">
    <property type="entry name" value="Aldehyde ferredoxin oxidoreductase, N-terminal domain"/>
    <property type="match status" value="1"/>
</dbReference>
<dbReference type="InterPro" id="IPR013983">
    <property type="entry name" value="Ald_Fedxn_OxRdtase_N"/>
</dbReference>
<keyword evidence="3" id="KW-0004">4Fe-4S</keyword>
<keyword evidence="12" id="KW-1185">Reference proteome</keyword>
<dbReference type="InterPro" id="IPR013984">
    <property type="entry name" value="Ald_Fedxn_OxRdtase_dom2"/>
</dbReference>
<dbReference type="Gene3D" id="1.10.599.10">
    <property type="entry name" value="Aldehyde Ferredoxin Oxidoreductase Protein, subunit A, domain 3"/>
    <property type="match status" value="1"/>
</dbReference>
<evidence type="ECO:0000256" key="7">
    <source>
        <dbReference type="ARBA" id="ARBA00023014"/>
    </source>
</evidence>
<evidence type="ECO:0000256" key="8">
    <source>
        <dbReference type="ARBA" id="ARBA00049934"/>
    </source>
</evidence>
<dbReference type="EMBL" id="AP025628">
    <property type="protein sequence ID" value="BDG59186.1"/>
    <property type="molecule type" value="Genomic_DNA"/>
</dbReference>
<comment type="cofactor">
    <cofactor evidence="1">
        <name>[4Fe-4S] cluster</name>
        <dbReference type="ChEBI" id="CHEBI:49883"/>
    </cofactor>
</comment>
<gene>
    <name evidence="11" type="ORF">caldi_02760</name>
</gene>
<sequence length="565" mass="60948">MDRILRVDMAALAARVEPLPQEYRLLGGRALTSRIVADEVDPRCDPLGPKNKLVLAPGLLSGTPLSSSSRISAGAKSPLTGGIKESNGGGQTGARLAQLGYRAVVIEGAPSGNGWWLMVVEPNGARFEPADDLLGLGTFETARRLFDRFGKKAALMVLGPAGEQMMNIAGICNTDVEGRPSRLCARGGLGAVMGSKRLKAIVMPDCGWKPPVPVDESLWKIASKAYIKELRTQPATSVRYPQFGTAATLELVNKLGGLPIRNFRYGQDPRTDAISGFRMREIILKRGGRPTHSCMTGCAIQCSNVYTDEEGNEIASSMEFETNGLLGANLEVFDFDAIARFTRECNDLGVDTIETGGAIGVAMEAGLIPWGDVDGIFRLFREIRSGTVLGKLLGQGAGTTGKVLGVRRVPVVKNQTLSAYDPRAIKGNGVTYVTTPMGGDHTAGNTIALQIDHLDPAGKVAISRQIQLQTTLLDVLGFCSFARGVLNATPQTFADLFNARMGSNLTPDDMMAYALDVIRREVRFNVAAGQPAYERLPEWMREEPLPPHNAVFDVPEEEYSRIWDL</sequence>
<evidence type="ECO:0000256" key="1">
    <source>
        <dbReference type="ARBA" id="ARBA00001966"/>
    </source>
</evidence>
<name>A0AA35CKV5_9FIRM</name>
<dbReference type="PANTHER" id="PTHR30038">
    <property type="entry name" value="ALDEHYDE FERREDOXIN OXIDOREDUCTASE"/>
    <property type="match status" value="1"/>
</dbReference>
<dbReference type="GO" id="GO:0051539">
    <property type="term" value="F:4 iron, 4 sulfur cluster binding"/>
    <property type="evidence" value="ECO:0007669"/>
    <property type="project" value="UniProtKB-KW"/>
</dbReference>
<evidence type="ECO:0000256" key="6">
    <source>
        <dbReference type="ARBA" id="ARBA00023004"/>
    </source>
</evidence>
<keyword evidence="5" id="KW-0560">Oxidoreductase</keyword>
<dbReference type="InterPro" id="IPR051919">
    <property type="entry name" value="W-dependent_AOR"/>
</dbReference>
<evidence type="ECO:0000313" key="12">
    <source>
        <dbReference type="Proteomes" id="UP001163687"/>
    </source>
</evidence>
<evidence type="ECO:0000256" key="3">
    <source>
        <dbReference type="ARBA" id="ARBA00022485"/>
    </source>
</evidence>
<dbReference type="GO" id="GO:0046872">
    <property type="term" value="F:metal ion binding"/>
    <property type="evidence" value="ECO:0007669"/>
    <property type="project" value="UniProtKB-KW"/>
</dbReference>
<reference evidence="11" key="1">
    <citation type="submission" date="2022-03" db="EMBL/GenBank/DDBJ databases">
        <title>Complete genome sequence of Caldinitratiruptor microaerophilus.</title>
        <authorList>
            <person name="Mukaiyama R."/>
            <person name="Nishiyama T."/>
            <person name="Ueda K."/>
        </authorList>
    </citation>
    <scope>NUCLEOTIDE SEQUENCE</scope>
    <source>
        <strain evidence="11">JCM 16183</strain>
    </source>
</reference>
<dbReference type="PANTHER" id="PTHR30038:SF0">
    <property type="entry name" value="TUNGSTEN-CONTAINING ALDEHYDE FERREDOXIN OXIDOREDUCTASE"/>
    <property type="match status" value="1"/>
</dbReference>
<accession>A0AA35CKV5</accession>
<evidence type="ECO:0000256" key="5">
    <source>
        <dbReference type="ARBA" id="ARBA00023002"/>
    </source>
</evidence>
<dbReference type="InterPro" id="IPR001203">
    <property type="entry name" value="OxRdtase_Ald_Fedxn_C"/>
</dbReference>
<evidence type="ECO:0000256" key="4">
    <source>
        <dbReference type="ARBA" id="ARBA00022723"/>
    </source>
</evidence>
<dbReference type="GO" id="GO:0016625">
    <property type="term" value="F:oxidoreductase activity, acting on the aldehyde or oxo group of donors, iron-sulfur protein as acceptor"/>
    <property type="evidence" value="ECO:0007669"/>
    <property type="project" value="InterPro"/>
</dbReference>
<dbReference type="Pfam" id="PF01314">
    <property type="entry name" value="AFOR_C"/>
    <property type="match status" value="1"/>
</dbReference>
<proteinExistence type="inferred from homology"/>
<dbReference type="InterPro" id="IPR036021">
    <property type="entry name" value="Tungsten_al_ferr_oxy-like_C"/>
</dbReference>
<dbReference type="SUPFAM" id="SSF48310">
    <property type="entry name" value="Aldehyde ferredoxin oxidoreductase, C-terminal domains"/>
    <property type="match status" value="1"/>
</dbReference>
<comment type="cofactor">
    <cofactor evidence="8">
        <name>tungstopterin</name>
        <dbReference type="ChEBI" id="CHEBI:30402"/>
    </cofactor>
</comment>
<dbReference type="SMART" id="SM00790">
    <property type="entry name" value="AFOR_N"/>
    <property type="match status" value="1"/>
</dbReference>
<evidence type="ECO:0000256" key="9">
    <source>
        <dbReference type="SAM" id="MobiDB-lite"/>
    </source>
</evidence>
<organism evidence="11 12">
    <name type="scientific">Caldinitratiruptor microaerophilus</name>
    <dbReference type="NCBI Taxonomy" id="671077"/>
    <lineage>
        <taxon>Bacteria</taxon>
        <taxon>Bacillati</taxon>
        <taxon>Bacillota</taxon>
        <taxon>Clostridia</taxon>
        <taxon>Eubacteriales</taxon>
        <taxon>Symbiobacteriaceae</taxon>
        <taxon>Caldinitratiruptor</taxon>
    </lineage>
</organism>
<dbReference type="Gene3D" id="1.10.569.10">
    <property type="entry name" value="Aldehyde Ferredoxin Oxidoreductase Protein, subunit A, domain 2"/>
    <property type="match status" value="1"/>
</dbReference>
<dbReference type="InterPro" id="IPR013985">
    <property type="entry name" value="Ald_Fedxn_OxRdtase_dom3"/>
</dbReference>
<dbReference type="GO" id="GO:0009055">
    <property type="term" value="F:electron transfer activity"/>
    <property type="evidence" value="ECO:0007669"/>
    <property type="project" value="InterPro"/>
</dbReference>
<feature type="domain" description="Aldehyde ferredoxin oxidoreductase N-terminal" evidence="10">
    <location>
        <begin position="1"/>
        <end position="206"/>
    </location>
</feature>
<dbReference type="Proteomes" id="UP001163687">
    <property type="component" value="Chromosome"/>
</dbReference>
<dbReference type="RefSeq" id="WP_264843304.1">
    <property type="nucleotide sequence ID" value="NZ_AP025628.1"/>
</dbReference>
<dbReference type="AlphaFoldDB" id="A0AA35CKV5"/>
<keyword evidence="4" id="KW-0479">Metal-binding</keyword>
<keyword evidence="6" id="KW-0408">Iron</keyword>
<dbReference type="InterPro" id="IPR036503">
    <property type="entry name" value="Ald_Fedxn_OxRdtase_N_sf"/>
</dbReference>
<evidence type="ECO:0000259" key="10">
    <source>
        <dbReference type="SMART" id="SM00790"/>
    </source>
</evidence>